<dbReference type="PROSITE" id="PS51257">
    <property type="entry name" value="PROKAR_LIPOPROTEIN"/>
    <property type="match status" value="1"/>
</dbReference>
<name>A0A4U1JHA8_9BACT</name>
<organism evidence="1 2">
    <name type="scientific">Polyangium fumosum</name>
    <dbReference type="NCBI Taxonomy" id="889272"/>
    <lineage>
        <taxon>Bacteria</taxon>
        <taxon>Pseudomonadati</taxon>
        <taxon>Myxococcota</taxon>
        <taxon>Polyangia</taxon>
        <taxon>Polyangiales</taxon>
        <taxon>Polyangiaceae</taxon>
        <taxon>Polyangium</taxon>
    </lineage>
</organism>
<gene>
    <name evidence="1" type="ORF">E8A74_06530</name>
</gene>
<dbReference type="Proteomes" id="UP000309215">
    <property type="component" value="Unassembled WGS sequence"/>
</dbReference>
<evidence type="ECO:0000313" key="1">
    <source>
        <dbReference type="EMBL" id="TKD11788.1"/>
    </source>
</evidence>
<sequence>MKYGLLVVTNVLVLFGTGCLGAIAGGGGRSPDPDLANARLAEFDAALGVSAPLDLATEADVKARAAAREKLWACGGDVAPDDTFSKHSWKTFARDYPEAKLTTSKGELTAAAMRAQCEKAFTEFESASVTACGIRQVWVESMATPGGWTDPKISPPKKRGWHFTSCGEAPAAAKGPKEVEAVRPQIMSACGEGTSALLMPSQWGTSSEANKRVVVVECRRERGAFSDWRGGDPSLK</sequence>
<accession>A0A4U1JHA8</accession>
<evidence type="ECO:0000313" key="2">
    <source>
        <dbReference type="Proteomes" id="UP000309215"/>
    </source>
</evidence>
<dbReference type="AlphaFoldDB" id="A0A4U1JHA8"/>
<protein>
    <submittedName>
        <fullName evidence="1">Uncharacterized protein</fullName>
    </submittedName>
</protein>
<dbReference type="EMBL" id="SSMQ01000005">
    <property type="protein sequence ID" value="TKD11788.1"/>
    <property type="molecule type" value="Genomic_DNA"/>
</dbReference>
<reference evidence="1 2" key="1">
    <citation type="submission" date="2019-04" db="EMBL/GenBank/DDBJ databases">
        <authorList>
            <person name="Li Y."/>
            <person name="Wang J."/>
        </authorList>
    </citation>
    <scope>NUCLEOTIDE SEQUENCE [LARGE SCALE GENOMIC DNA]</scope>
    <source>
        <strain evidence="1 2">DSM 14668</strain>
    </source>
</reference>
<dbReference type="RefSeq" id="WP_136928062.1">
    <property type="nucleotide sequence ID" value="NZ_SSMQ01000005.1"/>
</dbReference>
<proteinExistence type="predicted"/>
<comment type="caution">
    <text evidence="1">The sequence shown here is derived from an EMBL/GenBank/DDBJ whole genome shotgun (WGS) entry which is preliminary data.</text>
</comment>
<keyword evidence="2" id="KW-1185">Reference proteome</keyword>